<gene>
    <name evidence="1" type="ORF">LEA_13966</name>
</gene>
<feature type="non-terminal residue" evidence="1">
    <location>
        <position position="1"/>
    </location>
</feature>
<evidence type="ECO:0000313" key="1">
    <source>
        <dbReference type="EMBL" id="EKC58228.1"/>
    </source>
</evidence>
<organism evidence="1">
    <name type="scientific">human gut metagenome</name>
    <dbReference type="NCBI Taxonomy" id="408170"/>
    <lineage>
        <taxon>unclassified sequences</taxon>
        <taxon>metagenomes</taxon>
        <taxon>organismal metagenomes</taxon>
    </lineage>
</organism>
<comment type="caution">
    <text evidence="1">The sequence shown here is derived from an EMBL/GenBank/DDBJ whole genome shotgun (WGS) entry which is preliminary data.</text>
</comment>
<dbReference type="EMBL" id="AJWY01009485">
    <property type="protein sequence ID" value="EKC58228.1"/>
    <property type="molecule type" value="Genomic_DNA"/>
</dbReference>
<name>K1SKV8_9ZZZZ</name>
<reference evidence="1" key="1">
    <citation type="journal article" date="2013" name="Environ. Microbiol.">
        <title>Microbiota from the distal guts of lean and obese adolescents exhibit partial functional redundancy besides clear differences in community structure.</title>
        <authorList>
            <person name="Ferrer M."/>
            <person name="Ruiz A."/>
            <person name="Lanza F."/>
            <person name="Haange S.B."/>
            <person name="Oberbach A."/>
            <person name="Till H."/>
            <person name="Bargiela R."/>
            <person name="Campoy C."/>
            <person name="Segura M.T."/>
            <person name="Richter M."/>
            <person name="von Bergen M."/>
            <person name="Seifert J."/>
            <person name="Suarez A."/>
        </authorList>
    </citation>
    <scope>NUCLEOTIDE SEQUENCE</scope>
</reference>
<protein>
    <submittedName>
        <fullName evidence="1">Uncharacterized protein</fullName>
    </submittedName>
</protein>
<sequence length="146" mass="16243">ASNALLIAHQCPDATQLADFAAWKNTGVHIKKGACAINLLEPGQEYTNQDGTVKTSYKVKKVFDVSQTTALQKHETLVSHDKKLLLNALVDHRPCEIEVSDDLPERVNVLYQPADNKIYVRQGTDAEPLFRGLAQEIAKVHLKQKN</sequence>
<proteinExistence type="predicted"/>
<dbReference type="AlphaFoldDB" id="K1SKV8"/>
<accession>K1SKV8</accession>